<dbReference type="AlphaFoldDB" id="A0A1X0QG02"/>
<name>A0A1X0QG02_9MICR</name>
<comment type="caution">
    <text evidence="1">The sequence shown here is derived from an EMBL/GenBank/DDBJ whole genome shotgun (WGS) entry which is preliminary data.</text>
</comment>
<gene>
    <name evidence="1" type="ORF">A0H76_2017</name>
</gene>
<dbReference type="Proteomes" id="UP000192501">
    <property type="component" value="Unassembled WGS sequence"/>
</dbReference>
<dbReference type="EMBL" id="LTAI01000484">
    <property type="protein sequence ID" value="ORD98719.1"/>
    <property type="molecule type" value="Genomic_DNA"/>
</dbReference>
<evidence type="ECO:0000313" key="1">
    <source>
        <dbReference type="EMBL" id="ORD98719.1"/>
    </source>
</evidence>
<sequence length="109" mass="12940">MINFYEEKVDQINVFTVKADKKELSIYVKDFDAILNSFNIDLEKFIKHGEELQILLNEIVSVSKLFKKCLLVLNQKECELKDATKNLNSKIKTKYRFISFMSFMKMIKF</sequence>
<reference evidence="1 2" key="1">
    <citation type="journal article" date="2017" name="Environ. Microbiol.">
        <title>Decay of the glycolytic pathway and adaptation to intranuclear parasitism within Enterocytozoonidae microsporidia.</title>
        <authorList>
            <person name="Wiredu Boakye D."/>
            <person name="Jaroenlak P."/>
            <person name="Prachumwat A."/>
            <person name="Williams T.A."/>
            <person name="Bateman K.S."/>
            <person name="Itsathitphaisarn O."/>
            <person name="Sritunyalucksana K."/>
            <person name="Paszkiewicz K.H."/>
            <person name="Moore K.A."/>
            <person name="Stentiford G.D."/>
            <person name="Williams B.A."/>
        </authorList>
    </citation>
    <scope>NUCLEOTIDE SEQUENCE [LARGE SCALE GENOMIC DNA]</scope>
    <source>
        <strain evidence="2">canceri</strain>
    </source>
</reference>
<protein>
    <submittedName>
        <fullName evidence="1">Uncharacterized protein</fullName>
    </submittedName>
</protein>
<dbReference type="VEuPathDB" id="MicrosporidiaDB:A0H76_2017"/>
<organism evidence="1 2">
    <name type="scientific">Hepatospora eriocheir</name>
    <dbReference type="NCBI Taxonomy" id="1081669"/>
    <lineage>
        <taxon>Eukaryota</taxon>
        <taxon>Fungi</taxon>
        <taxon>Fungi incertae sedis</taxon>
        <taxon>Microsporidia</taxon>
        <taxon>Hepatosporidae</taxon>
        <taxon>Hepatospora</taxon>
    </lineage>
</organism>
<proteinExistence type="predicted"/>
<accession>A0A1X0QG02</accession>
<dbReference type="VEuPathDB" id="MicrosporidiaDB:HERIO_2142"/>
<evidence type="ECO:0000313" key="2">
    <source>
        <dbReference type="Proteomes" id="UP000192501"/>
    </source>
</evidence>